<reference evidence="2" key="2">
    <citation type="submission" date="2020-11" db="EMBL/GenBank/DDBJ databases">
        <authorList>
            <person name="McCartney M.A."/>
            <person name="Auch B."/>
            <person name="Kono T."/>
            <person name="Mallez S."/>
            <person name="Becker A."/>
            <person name="Gohl D.M."/>
            <person name="Silverstein K.A.T."/>
            <person name="Koren S."/>
            <person name="Bechman K.B."/>
            <person name="Herman A."/>
            <person name="Abrahante J.E."/>
            <person name="Garbe J."/>
        </authorList>
    </citation>
    <scope>NUCLEOTIDE SEQUENCE</scope>
    <source>
        <strain evidence="2">Duluth1</strain>
        <tissue evidence="2">Whole animal</tissue>
    </source>
</reference>
<organism evidence="2 3">
    <name type="scientific">Dreissena polymorpha</name>
    <name type="common">Zebra mussel</name>
    <name type="synonym">Mytilus polymorpha</name>
    <dbReference type="NCBI Taxonomy" id="45954"/>
    <lineage>
        <taxon>Eukaryota</taxon>
        <taxon>Metazoa</taxon>
        <taxon>Spiralia</taxon>
        <taxon>Lophotrochozoa</taxon>
        <taxon>Mollusca</taxon>
        <taxon>Bivalvia</taxon>
        <taxon>Autobranchia</taxon>
        <taxon>Heteroconchia</taxon>
        <taxon>Euheterodonta</taxon>
        <taxon>Imparidentia</taxon>
        <taxon>Neoheterodontei</taxon>
        <taxon>Myida</taxon>
        <taxon>Dreissenoidea</taxon>
        <taxon>Dreissenidae</taxon>
        <taxon>Dreissena</taxon>
    </lineage>
</organism>
<protein>
    <submittedName>
        <fullName evidence="2">Uncharacterized protein</fullName>
    </submittedName>
</protein>
<evidence type="ECO:0000313" key="3">
    <source>
        <dbReference type="Proteomes" id="UP000828390"/>
    </source>
</evidence>
<feature type="region of interest" description="Disordered" evidence="1">
    <location>
        <begin position="414"/>
        <end position="496"/>
    </location>
</feature>
<reference evidence="2" key="1">
    <citation type="journal article" date="2019" name="bioRxiv">
        <title>The Genome of the Zebra Mussel, Dreissena polymorpha: A Resource for Invasive Species Research.</title>
        <authorList>
            <person name="McCartney M.A."/>
            <person name="Auch B."/>
            <person name="Kono T."/>
            <person name="Mallez S."/>
            <person name="Zhang Y."/>
            <person name="Obille A."/>
            <person name="Becker A."/>
            <person name="Abrahante J.E."/>
            <person name="Garbe J."/>
            <person name="Badalamenti J.P."/>
            <person name="Herman A."/>
            <person name="Mangelson H."/>
            <person name="Liachko I."/>
            <person name="Sullivan S."/>
            <person name="Sone E.D."/>
            <person name="Koren S."/>
            <person name="Silverstein K.A.T."/>
            <person name="Beckman K.B."/>
            <person name="Gohl D.M."/>
        </authorList>
    </citation>
    <scope>NUCLEOTIDE SEQUENCE</scope>
    <source>
        <strain evidence="2">Duluth1</strain>
        <tissue evidence="2">Whole animal</tissue>
    </source>
</reference>
<comment type="caution">
    <text evidence="2">The sequence shown here is derived from an EMBL/GenBank/DDBJ whole genome shotgun (WGS) entry which is preliminary data.</text>
</comment>
<dbReference type="Proteomes" id="UP000828390">
    <property type="component" value="Unassembled WGS sequence"/>
</dbReference>
<evidence type="ECO:0000256" key="1">
    <source>
        <dbReference type="SAM" id="MobiDB-lite"/>
    </source>
</evidence>
<feature type="compositionally biased region" description="Basic residues" evidence="1">
    <location>
        <begin position="484"/>
        <end position="496"/>
    </location>
</feature>
<feature type="compositionally biased region" description="Polar residues" evidence="1">
    <location>
        <begin position="462"/>
        <end position="483"/>
    </location>
</feature>
<dbReference type="AlphaFoldDB" id="A0A9D4DPQ4"/>
<feature type="compositionally biased region" description="Polar residues" evidence="1">
    <location>
        <begin position="414"/>
        <end position="437"/>
    </location>
</feature>
<keyword evidence="3" id="KW-1185">Reference proteome</keyword>
<accession>A0A9D4DPQ4</accession>
<evidence type="ECO:0000313" key="2">
    <source>
        <dbReference type="EMBL" id="KAH3752938.1"/>
    </source>
</evidence>
<gene>
    <name evidence="2" type="ORF">DPMN_187564</name>
</gene>
<name>A0A9D4DPQ4_DREPO</name>
<dbReference type="EMBL" id="JAIWYP010000010">
    <property type="protein sequence ID" value="KAH3752938.1"/>
    <property type="molecule type" value="Genomic_DNA"/>
</dbReference>
<proteinExistence type="predicted"/>
<sequence length="496" mass="57631">MEVKTAITLLEQFQKFECCKERFPLCNFLQQKEDKINESPFFKLLQQCPKLEHLRCGSVWQQHLEQSLRSLEENNYQVKRFLYTVTHNDETLLLRLRDRYERFYGEQIDKYQFTFGLGLKPLMNAMQSKETKHRVALDKRVVEAKQNLVDKVLKQKPDIRDLLVYVGYSIITFSNRSRTSKRPACSGGDYITLLKCSTMLLSLQREMQLHRKYLESYLYFAMLHWPLQQRIQTASDSLVSGDVYEEVMKEWDTEYDKNHFIKKTEQSRLKKPKNYYALGKGVAGKDIVDLESIKKEWRDRKKTNGRTLPPVFRDFFWMEPFVEDELQRLQGVVDGNGRLISHTAAYSNKRQHTFKIKTYYPCDGFCNRQVTFVLGFSWKGPTSFDVRPIESSCSADNNDWSDSLSPGLVSANAQTVSKDVSNSDHTQQDSFANQTRGTICDRDQPPVRDVLSQPDVRASAESDVTASGCTMTASSNTNEQHASGSHKRRKRKNKMK</sequence>